<evidence type="ECO:0000313" key="3">
    <source>
        <dbReference type="Proteomes" id="UP001493487"/>
    </source>
</evidence>
<keyword evidence="1" id="KW-0472">Membrane</keyword>
<sequence length="268" mass="30553">MQGIRLYMRFIGVYLKSKIEYDHIFVFMDLVLNSVWPVVNMVLLWIMLQRFGNLAGWDFDHLLFLYNLGYLPFLISGMIIWNPTKDLQELVRTGHFDSYLTRPLNPLAHLIMRQFSHGHLFGLVLSIGMLVYSVNRLDLPVNAGSAVVFLSIVAGGALIYGAFMLFCGSLSFWFIKSESVYELVVYEIRSLIEFPLPIYNKVVQAVLLFFVPYAFINFIPAQGILFPDRSAWPPALQLTATPILGAVLFALAFAFFRIGIDRYQSTGN</sequence>
<name>A0ABV1KQP0_9BACL</name>
<evidence type="ECO:0000313" key="2">
    <source>
        <dbReference type="EMBL" id="MEQ4481916.1"/>
    </source>
</evidence>
<proteinExistence type="predicted"/>
<organism evidence="2 3">
    <name type="scientific">Cohnella silvisoli</name>
    <dbReference type="NCBI Taxonomy" id="2873699"/>
    <lineage>
        <taxon>Bacteria</taxon>
        <taxon>Bacillati</taxon>
        <taxon>Bacillota</taxon>
        <taxon>Bacilli</taxon>
        <taxon>Bacillales</taxon>
        <taxon>Paenibacillaceae</taxon>
        <taxon>Cohnella</taxon>
    </lineage>
</organism>
<dbReference type="RefSeq" id="WP_232189321.1">
    <property type="nucleotide sequence ID" value="NZ_JAIOAP010000019.1"/>
</dbReference>
<dbReference type="PANTHER" id="PTHR36833:SF1">
    <property type="entry name" value="INTEGRAL MEMBRANE TRANSPORT PROTEIN"/>
    <property type="match status" value="1"/>
</dbReference>
<protein>
    <submittedName>
        <fullName evidence="2">ABC-2 family transporter protein</fullName>
    </submittedName>
</protein>
<keyword evidence="1" id="KW-0812">Transmembrane</keyword>
<dbReference type="Pfam" id="PF06182">
    <property type="entry name" value="ABC2_membrane_6"/>
    <property type="match status" value="1"/>
</dbReference>
<feature type="transmembrane region" description="Helical" evidence="1">
    <location>
        <begin position="146"/>
        <end position="175"/>
    </location>
</feature>
<keyword evidence="1" id="KW-1133">Transmembrane helix</keyword>
<dbReference type="EMBL" id="JASKHM010000002">
    <property type="protein sequence ID" value="MEQ4481916.1"/>
    <property type="molecule type" value="Genomic_DNA"/>
</dbReference>
<comment type="caution">
    <text evidence="2">The sequence shown here is derived from an EMBL/GenBank/DDBJ whole genome shotgun (WGS) entry which is preliminary data.</text>
</comment>
<dbReference type="Proteomes" id="UP001493487">
    <property type="component" value="Unassembled WGS sequence"/>
</dbReference>
<feature type="transmembrane region" description="Helical" evidence="1">
    <location>
        <begin position="24"/>
        <end position="48"/>
    </location>
</feature>
<feature type="transmembrane region" description="Helical" evidence="1">
    <location>
        <begin position="235"/>
        <end position="256"/>
    </location>
</feature>
<accession>A0ABV1KQP0</accession>
<dbReference type="InterPro" id="IPR010390">
    <property type="entry name" value="ABC-2_transporter-like"/>
</dbReference>
<evidence type="ECO:0000256" key="1">
    <source>
        <dbReference type="SAM" id="Phobius"/>
    </source>
</evidence>
<feature type="transmembrane region" description="Helical" evidence="1">
    <location>
        <begin position="115"/>
        <end position="134"/>
    </location>
</feature>
<feature type="transmembrane region" description="Helical" evidence="1">
    <location>
        <begin position="196"/>
        <end position="215"/>
    </location>
</feature>
<dbReference type="PANTHER" id="PTHR36833">
    <property type="entry name" value="SLR0610 PROTEIN-RELATED"/>
    <property type="match status" value="1"/>
</dbReference>
<reference evidence="2 3" key="1">
    <citation type="journal article" date="2023" name="Genome Announc.">
        <title>Pan-Genome Analyses of the Genus Cohnella and Proposal of the Novel Species Cohnella silvisoli sp. nov., Isolated from Forest Soil.</title>
        <authorList>
            <person name="Wang C."/>
            <person name="Mao L."/>
            <person name="Bao G."/>
            <person name="Zhu H."/>
        </authorList>
    </citation>
    <scope>NUCLEOTIDE SEQUENCE [LARGE SCALE GENOMIC DNA]</scope>
    <source>
        <strain evidence="2 3">NL03-T5-1</strain>
    </source>
</reference>
<gene>
    <name evidence="2" type="ORF">QJS35_05860</name>
</gene>
<feature type="transmembrane region" description="Helical" evidence="1">
    <location>
        <begin position="63"/>
        <end position="82"/>
    </location>
</feature>
<keyword evidence="3" id="KW-1185">Reference proteome</keyword>